<dbReference type="InterPro" id="IPR015231">
    <property type="entry name" value="DUF1934"/>
</dbReference>
<dbReference type="Pfam" id="PF09148">
    <property type="entry name" value="DUF1934"/>
    <property type="match status" value="1"/>
</dbReference>
<name>A0A150JZ60_HEYCO</name>
<dbReference type="AlphaFoldDB" id="A0A150JZ60"/>
<dbReference type="RefSeq" id="WP_035190070.1">
    <property type="nucleotide sequence ID" value="NZ_CP025437.1"/>
</dbReference>
<dbReference type="EMBL" id="LRPN01000014">
    <property type="protein sequence ID" value="KWZ85633.1"/>
    <property type="molecule type" value="Genomic_DNA"/>
</dbReference>
<dbReference type="Proteomes" id="UP000070376">
    <property type="component" value="Unassembled WGS sequence"/>
</dbReference>
<evidence type="ECO:0000313" key="2">
    <source>
        <dbReference type="Proteomes" id="UP000070376"/>
    </source>
</evidence>
<dbReference type="SUPFAM" id="SSF50814">
    <property type="entry name" value="Lipocalins"/>
    <property type="match status" value="1"/>
</dbReference>
<dbReference type="InterPro" id="IPR012674">
    <property type="entry name" value="Calycin"/>
</dbReference>
<evidence type="ECO:0000313" key="1">
    <source>
        <dbReference type="EMBL" id="KWZ85633.1"/>
    </source>
</evidence>
<reference evidence="2" key="1">
    <citation type="submission" date="2016-01" db="EMBL/GenBank/DDBJ databases">
        <authorList>
            <person name="Mitreva M."/>
            <person name="Pepin K.H."/>
            <person name="Mihindukulasuriya K.A."/>
            <person name="Fulton R."/>
            <person name="Fronick C."/>
            <person name="O'Laughlin M."/>
            <person name="Miner T."/>
            <person name="Herter B."/>
            <person name="Rosa B.A."/>
            <person name="Cordes M."/>
            <person name="Tomlinson C."/>
            <person name="Wollam A."/>
            <person name="Palsikar V.B."/>
            <person name="Mardis E.R."/>
            <person name="Wilson R.K."/>
        </authorList>
    </citation>
    <scope>NUCLEOTIDE SEQUENCE [LARGE SCALE GENOMIC DNA]</scope>
    <source>
        <strain evidence="2">GED7749B</strain>
    </source>
</reference>
<sequence length="146" mass="16271">MAGETVSCPVKIHMTTEIFQEEAEKIELVLFGHYYEKGGSAYLKYEEVQEAGKIYTVVKMASGRALVLRSGAVSMRLDLRAGTRRPGTYENGYGQFPIEAAADEIVHTRTGPLSGQLSLRYRLYMHGGSVGTYKMKIHYEEVQAAK</sequence>
<organism evidence="1 2">
    <name type="scientific">Heyndrickxia coagulans</name>
    <name type="common">Weizmannia coagulans</name>
    <dbReference type="NCBI Taxonomy" id="1398"/>
    <lineage>
        <taxon>Bacteria</taxon>
        <taxon>Bacillati</taxon>
        <taxon>Bacillota</taxon>
        <taxon>Bacilli</taxon>
        <taxon>Bacillales</taxon>
        <taxon>Bacillaceae</taxon>
        <taxon>Heyndrickxia</taxon>
    </lineage>
</organism>
<dbReference type="Gene3D" id="2.40.128.20">
    <property type="match status" value="1"/>
</dbReference>
<comment type="caution">
    <text evidence="1">The sequence shown here is derived from an EMBL/GenBank/DDBJ whole genome shotgun (WGS) entry which is preliminary data.</text>
</comment>
<proteinExistence type="predicted"/>
<dbReference type="PATRIC" id="fig|1398.22.peg.350"/>
<protein>
    <submittedName>
        <fullName evidence="1">Uncharacterized protein</fullName>
    </submittedName>
</protein>
<accession>A0A150JZ60</accession>
<gene>
    <name evidence="1" type="ORF">HMPREF3213_00356</name>
</gene>